<feature type="binding site" evidence="8">
    <location>
        <begin position="146"/>
        <end position="148"/>
    </location>
    <ligand>
        <name>ATP</name>
        <dbReference type="ChEBI" id="CHEBI:30616"/>
    </ligand>
</feature>
<dbReference type="InterPro" id="IPR024109">
    <property type="entry name" value="Trp-tRNA-ligase_bac-type"/>
</dbReference>
<feature type="binding site" evidence="8">
    <location>
        <begin position="11"/>
        <end position="13"/>
    </location>
    <ligand>
        <name>ATP</name>
        <dbReference type="ChEBI" id="CHEBI:30616"/>
    </ligand>
</feature>
<keyword evidence="8" id="KW-0963">Cytoplasm</keyword>
<dbReference type="EMBL" id="MHUV01000007">
    <property type="protein sequence ID" value="OHA82299.1"/>
    <property type="molecule type" value="Genomic_DNA"/>
</dbReference>
<evidence type="ECO:0000256" key="3">
    <source>
        <dbReference type="ARBA" id="ARBA00022741"/>
    </source>
</evidence>
<name>A0A1G2SC99_9BACT</name>
<keyword evidence="2 8" id="KW-0436">Ligase</keyword>
<feature type="binding site" evidence="8">
    <location>
        <begin position="19"/>
        <end position="20"/>
    </location>
    <ligand>
        <name>ATP</name>
        <dbReference type="ChEBI" id="CHEBI:30616"/>
    </ligand>
</feature>
<evidence type="ECO:0000313" key="10">
    <source>
        <dbReference type="EMBL" id="OHA82299.1"/>
    </source>
</evidence>
<dbReference type="FunFam" id="1.10.240.10:FF:000005">
    <property type="entry name" value="Tryptophan--tRNA ligase"/>
    <property type="match status" value="1"/>
</dbReference>
<dbReference type="PANTHER" id="PTHR43766:SF1">
    <property type="entry name" value="TRYPTOPHAN--TRNA LIGASE, MITOCHONDRIAL"/>
    <property type="match status" value="1"/>
</dbReference>
<evidence type="ECO:0000256" key="2">
    <source>
        <dbReference type="ARBA" id="ARBA00022598"/>
    </source>
</evidence>
<feature type="binding site" evidence="8">
    <location>
        <position position="134"/>
    </location>
    <ligand>
        <name>L-tryptophan</name>
        <dbReference type="ChEBI" id="CHEBI:57912"/>
    </ligand>
</feature>
<feature type="short sequence motif" description="'KMSKS' region" evidence="8">
    <location>
        <begin position="192"/>
        <end position="196"/>
    </location>
</feature>
<protein>
    <recommendedName>
        <fullName evidence="8">Tryptophan--tRNA ligase</fullName>
        <ecNumber evidence="8">6.1.1.2</ecNumber>
    </recommendedName>
    <alternativeName>
        <fullName evidence="8">Tryptophanyl-tRNA synthetase</fullName>
        <shortName evidence="8">TrpRS</shortName>
    </alternativeName>
</protein>
<evidence type="ECO:0000256" key="5">
    <source>
        <dbReference type="ARBA" id="ARBA00022917"/>
    </source>
</evidence>
<dbReference type="NCBIfam" id="TIGR00233">
    <property type="entry name" value="trpS"/>
    <property type="match status" value="1"/>
</dbReference>
<gene>
    <name evidence="8" type="primary">trpS</name>
    <name evidence="10" type="ORF">A3B07_02060</name>
</gene>
<evidence type="ECO:0000256" key="9">
    <source>
        <dbReference type="RuleBase" id="RU363036"/>
    </source>
</evidence>
<evidence type="ECO:0000256" key="7">
    <source>
        <dbReference type="ARBA" id="ARBA00049929"/>
    </source>
</evidence>
<keyword evidence="6 8" id="KW-0030">Aminoacyl-tRNA synthetase</keyword>
<evidence type="ECO:0000256" key="6">
    <source>
        <dbReference type="ARBA" id="ARBA00023146"/>
    </source>
</evidence>
<dbReference type="PRINTS" id="PR01039">
    <property type="entry name" value="TRNASYNTHTRP"/>
</dbReference>
<dbReference type="CDD" id="cd00806">
    <property type="entry name" value="TrpRS_core"/>
    <property type="match status" value="1"/>
</dbReference>
<dbReference type="SUPFAM" id="SSF52374">
    <property type="entry name" value="Nucleotidylyl transferase"/>
    <property type="match status" value="1"/>
</dbReference>
<dbReference type="InterPro" id="IPR001412">
    <property type="entry name" value="aa-tRNA-synth_I_CS"/>
</dbReference>
<dbReference type="STRING" id="1802726.A3B07_02060"/>
<proteinExistence type="inferred from homology"/>
<comment type="subunit">
    <text evidence="8">Homodimer.</text>
</comment>
<comment type="function">
    <text evidence="8">Catalyzes the attachment of tryptophan to tRNA(Trp).</text>
</comment>
<dbReference type="Gene3D" id="3.40.50.620">
    <property type="entry name" value="HUPs"/>
    <property type="match status" value="1"/>
</dbReference>
<comment type="subcellular location">
    <subcellularLocation>
        <location evidence="8">Cytoplasm</location>
    </subcellularLocation>
</comment>
<sequence>MMQKTLLTGIKPTGTVHLGNYFGAMRQLVDFQNDYRSFAFVVNYHALTSISDGALLKKLTLDVAMDYLAIGLDPKKTTLFLQSDVPEVTELSWIFNTLISVPYLMRAHAYKDAEQKNKEVNVGVFDYPVLMAADILMYGTDVVPVGQDQKQHIEIARDIAQKFNHVFGATFKLPEPMILPEVKTVMGTDGRKMSKSYGNVISLFASDEEIKKAVMSIPTDSKGIEEPKDPATCNVFAFHELLKAENLEDVRTRYLAGGIGYKESKEILIDNLRAFITPLRSRREDIARDPEAVLRILREGGEVARAEAQKMMHDVREKVGLLLSL</sequence>
<comment type="similarity">
    <text evidence="1 8 9">Belongs to the class-I aminoacyl-tRNA synthetase family.</text>
</comment>
<feature type="short sequence motif" description="'HIGH' region" evidence="8">
    <location>
        <begin position="12"/>
        <end position="20"/>
    </location>
</feature>
<comment type="caution">
    <text evidence="10">The sequence shown here is derived from an EMBL/GenBank/DDBJ whole genome shotgun (WGS) entry which is preliminary data.</text>
</comment>
<dbReference type="InterPro" id="IPR002305">
    <property type="entry name" value="aa-tRNA-synth_Ic"/>
</dbReference>
<evidence type="ECO:0000256" key="1">
    <source>
        <dbReference type="ARBA" id="ARBA00005594"/>
    </source>
</evidence>
<dbReference type="HAMAP" id="MF_00140_B">
    <property type="entry name" value="Trp_tRNA_synth_B"/>
    <property type="match status" value="1"/>
</dbReference>
<dbReference type="AlphaFoldDB" id="A0A1G2SC99"/>
<keyword evidence="4 8" id="KW-0067">ATP-binding</keyword>
<dbReference type="Pfam" id="PF00579">
    <property type="entry name" value="tRNA-synt_1b"/>
    <property type="match status" value="1"/>
</dbReference>
<reference evidence="10 11" key="1">
    <citation type="journal article" date="2016" name="Nat. Commun.">
        <title>Thousands of microbial genomes shed light on interconnected biogeochemical processes in an aquifer system.</title>
        <authorList>
            <person name="Anantharaman K."/>
            <person name="Brown C.T."/>
            <person name="Hug L.A."/>
            <person name="Sharon I."/>
            <person name="Castelle C.J."/>
            <person name="Probst A.J."/>
            <person name="Thomas B.C."/>
            <person name="Singh A."/>
            <person name="Wilkins M.J."/>
            <person name="Karaoz U."/>
            <person name="Brodie E.L."/>
            <person name="Williams K.H."/>
            <person name="Hubbard S.S."/>
            <person name="Banfield J.F."/>
        </authorList>
    </citation>
    <scope>NUCLEOTIDE SEQUENCE [LARGE SCALE GENOMIC DNA]</scope>
</reference>
<dbReference type="GO" id="GO:0006436">
    <property type="term" value="P:tryptophanyl-tRNA aminoacylation"/>
    <property type="evidence" value="ECO:0007669"/>
    <property type="project" value="UniProtKB-UniRule"/>
</dbReference>
<accession>A0A1G2SC99</accession>
<dbReference type="PROSITE" id="PS00178">
    <property type="entry name" value="AA_TRNA_LIGASE_I"/>
    <property type="match status" value="1"/>
</dbReference>
<evidence type="ECO:0000256" key="8">
    <source>
        <dbReference type="HAMAP-Rule" id="MF_00140"/>
    </source>
</evidence>
<feature type="binding site" evidence="8">
    <location>
        <begin position="192"/>
        <end position="196"/>
    </location>
    <ligand>
        <name>ATP</name>
        <dbReference type="ChEBI" id="CHEBI:30616"/>
    </ligand>
</feature>
<keyword evidence="5 8" id="KW-0648">Protein biosynthesis</keyword>
<dbReference type="GO" id="GO:0005829">
    <property type="term" value="C:cytosol"/>
    <property type="evidence" value="ECO:0007669"/>
    <property type="project" value="TreeGrafter"/>
</dbReference>
<dbReference type="GO" id="GO:0004830">
    <property type="term" value="F:tryptophan-tRNA ligase activity"/>
    <property type="evidence" value="ECO:0007669"/>
    <property type="project" value="UniProtKB-UniRule"/>
</dbReference>
<dbReference type="GO" id="GO:0005524">
    <property type="term" value="F:ATP binding"/>
    <property type="evidence" value="ECO:0007669"/>
    <property type="project" value="UniProtKB-UniRule"/>
</dbReference>
<evidence type="ECO:0000313" key="11">
    <source>
        <dbReference type="Proteomes" id="UP000178817"/>
    </source>
</evidence>
<evidence type="ECO:0000256" key="4">
    <source>
        <dbReference type="ARBA" id="ARBA00022840"/>
    </source>
</evidence>
<dbReference type="InterPro" id="IPR050203">
    <property type="entry name" value="Trp-tRNA_synthetase"/>
</dbReference>
<feature type="binding site" evidence="8">
    <location>
        <position position="185"/>
    </location>
    <ligand>
        <name>ATP</name>
        <dbReference type="ChEBI" id="CHEBI:30616"/>
    </ligand>
</feature>
<dbReference type="PANTHER" id="PTHR43766">
    <property type="entry name" value="TRYPTOPHAN--TRNA LIGASE, MITOCHONDRIAL"/>
    <property type="match status" value="1"/>
</dbReference>
<dbReference type="Gene3D" id="1.10.240.10">
    <property type="entry name" value="Tyrosyl-Transfer RNA Synthetase"/>
    <property type="match status" value="1"/>
</dbReference>
<comment type="catalytic activity">
    <reaction evidence="7 8">
        <text>tRNA(Trp) + L-tryptophan + ATP = L-tryptophyl-tRNA(Trp) + AMP + diphosphate + H(+)</text>
        <dbReference type="Rhea" id="RHEA:24080"/>
        <dbReference type="Rhea" id="RHEA-COMP:9671"/>
        <dbReference type="Rhea" id="RHEA-COMP:9705"/>
        <dbReference type="ChEBI" id="CHEBI:15378"/>
        <dbReference type="ChEBI" id="CHEBI:30616"/>
        <dbReference type="ChEBI" id="CHEBI:33019"/>
        <dbReference type="ChEBI" id="CHEBI:57912"/>
        <dbReference type="ChEBI" id="CHEBI:78442"/>
        <dbReference type="ChEBI" id="CHEBI:78535"/>
        <dbReference type="ChEBI" id="CHEBI:456215"/>
        <dbReference type="EC" id="6.1.1.2"/>
    </reaction>
</comment>
<organism evidence="10 11">
    <name type="scientific">Candidatus Yonathbacteria bacterium RIFCSPLOWO2_01_FULL_43_27</name>
    <dbReference type="NCBI Taxonomy" id="1802726"/>
    <lineage>
        <taxon>Bacteria</taxon>
        <taxon>Candidatus Yonathiibacteriota</taxon>
    </lineage>
</organism>
<dbReference type="InterPro" id="IPR002306">
    <property type="entry name" value="Trp-tRNA-ligase"/>
</dbReference>
<dbReference type="EC" id="6.1.1.2" evidence="8"/>
<dbReference type="InterPro" id="IPR014729">
    <property type="entry name" value="Rossmann-like_a/b/a_fold"/>
</dbReference>
<dbReference type="Proteomes" id="UP000178817">
    <property type="component" value="Unassembled WGS sequence"/>
</dbReference>
<keyword evidence="3 8" id="KW-0547">Nucleotide-binding</keyword>